<feature type="compositionally biased region" description="Acidic residues" evidence="1">
    <location>
        <begin position="106"/>
        <end position="132"/>
    </location>
</feature>
<gene>
    <name evidence="2" type="ORF">ALMOND_2B014778</name>
</gene>
<evidence type="ECO:0000313" key="3">
    <source>
        <dbReference type="Proteomes" id="UP000327085"/>
    </source>
</evidence>
<dbReference type="Gramene" id="VVA40979">
    <property type="protein sequence ID" value="VVA40979"/>
    <property type="gene ID" value="Prudul26B014778"/>
</dbReference>
<feature type="region of interest" description="Disordered" evidence="1">
    <location>
        <begin position="102"/>
        <end position="139"/>
    </location>
</feature>
<dbReference type="InParanoid" id="A0A5E4GMD8"/>
<dbReference type="EMBL" id="CABIKO010001131">
    <property type="protein sequence ID" value="VVA40979.1"/>
    <property type="molecule type" value="Genomic_DNA"/>
</dbReference>
<name>A0A5E4GMD8_PRUDU</name>
<accession>A0A5E4GMD8</accession>
<reference evidence="3" key="1">
    <citation type="journal article" date="2020" name="Plant J.">
        <title>Transposons played a major role in the diversification between the closely related almond and peach genomes: results from the almond genome sequence.</title>
        <authorList>
            <person name="Alioto T."/>
            <person name="Alexiou K.G."/>
            <person name="Bardil A."/>
            <person name="Barteri F."/>
            <person name="Castanera R."/>
            <person name="Cruz F."/>
            <person name="Dhingra A."/>
            <person name="Duval H."/>
            <person name="Fernandez I Marti A."/>
            <person name="Frias L."/>
            <person name="Galan B."/>
            <person name="Garcia J.L."/>
            <person name="Howad W."/>
            <person name="Gomez-Garrido J."/>
            <person name="Gut M."/>
            <person name="Julca I."/>
            <person name="Morata J."/>
            <person name="Puigdomenech P."/>
            <person name="Ribeca P."/>
            <person name="Rubio Cabetas M.J."/>
            <person name="Vlasova A."/>
            <person name="Wirthensohn M."/>
            <person name="Garcia-Mas J."/>
            <person name="Gabaldon T."/>
            <person name="Casacuberta J.M."/>
            <person name="Arus P."/>
        </authorList>
    </citation>
    <scope>NUCLEOTIDE SEQUENCE [LARGE SCALE GENOMIC DNA]</scope>
    <source>
        <strain evidence="3">cv. Texas</strain>
    </source>
</reference>
<protein>
    <submittedName>
        <fullName evidence="2">PREDICTED: LOC110748846</fullName>
    </submittedName>
</protein>
<dbReference type="AlphaFoldDB" id="A0A5E4GMD8"/>
<dbReference type="Proteomes" id="UP000327085">
    <property type="component" value="Chromosome 1"/>
</dbReference>
<organism evidence="2 3">
    <name type="scientific">Prunus dulcis</name>
    <name type="common">Almond</name>
    <name type="synonym">Amygdalus dulcis</name>
    <dbReference type="NCBI Taxonomy" id="3755"/>
    <lineage>
        <taxon>Eukaryota</taxon>
        <taxon>Viridiplantae</taxon>
        <taxon>Streptophyta</taxon>
        <taxon>Embryophyta</taxon>
        <taxon>Tracheophyta</taxon>
        <taxon>Spermatophyta</taxon>
        <taxon>Magnoliopsida</taxon>
        <taxon>eudicotyledons</taxon>
        <taxon>Gunneridae</taxon>
        <taxon>Pentapetalae</taxon>
        <taxon>rosids</taxon>
        <taxon>fabids</taxon>
        <taxon>Rosales</taxon>
        <taxon>Rosaceae</taxon>
        <taxon>Amygdaloideae</taxon>
        <taxon>Amygdaleae</taxon>
        <taxon>Prunus</taxon>
    </lineage>
</organism>
<proteinExistence type="predicted"/>
<evidence type="ECO:0000256" key="1">
    <source>
        <dbReference type="SAM" id="MobiDB-lite"/>
    </source>
</evidence>
<sequence length="341" mass="38937">MEFGSLITSNQRWQEQERQEEHIAEWVAFEERGSTRMRERALHFRIASFALLKEPNANEAEAALASAKSLFDLLQPQIHEAKADQGSASFLWGETRVHEVVSGNEAEAEGEDGAEAEDEEEGEGNDEADGLEGGEGTEGQMPLHIYRITTDDESHCLGVVLIEECEDAHELHEKVLDVIFENGDLEEYDTPSIEEYTMLYLQLNGDNIYRRTEDEETELVGWKGVRIEDCNGNIEALDEIVKNYFLVHGDIDACTLIYYTKLRNGFDEGLSLEIEWDVFTHLVRGVVAFSEDPWSDWLDGDERYIDWKPKKEDGILVSMCRITIDGKGTPWRIFYLTQKSK</sequence>
<evidence type="ECO:0000313" key="2">
    <source>
        <dbReference type="EMBL" id="VVA40979.1"/>
    </source>
</evidence>